<dbReference type="SUPFAM" id="SSF53756">
    <property type="entry name" value="UDP-Glycosyltransferase/glycogen phosphorylase"/>
    <property type="match status" value="1"/>
</dbReference>
<dbReference type="InterPro" id="IPR001830">
    <property type="entry name" value="Glyco_trans_20"/>
</dbReference>
<dbReference type="Proteomes" id="UP001165678">
    <property type="component" value="Unassembled WGS sequence"/>
</dbReference>
<dbReference type="Pfam" id="PF00982">
    <property type="entry name" value="Glyco_transf_20"/>
    <property type="match status" value="1"/>
</dbReference>
<dbReference type="GO" id="GO:0003825">
    <property type="term" value="F:alpha,alpha-trehalose-phosphate synthase (UDP-forming) activity"/>
    <property type="evidence" value="ECO:0007669"/>
    <property type="project" value="TreeGrafter"/>
</dbReference>
<name>A0AA41ZFS4_9GAMM</name>
<reference evidence="2" key="1">
    <citation type="submission" date="2022-11" db="EMBL/GenBank/DDBJ databases">
        <title>Larsenimonas rhizosphaerae sp. nov., isolated from a tidal mudflat.</title>
        <authorList>
            <person name="Lee S.D."/>
            <person name="Kim I.S."/>
        </authorList>
    </citation>
    <scope>NUCLEOTIDE SEQUENCE</scope>
    <source>
        <strain evidence="2">GH2-1</strain>
    </source>
</reference>
<evidence type="ECO:0000256" key="1">
    <source>
        <dbReference type="ARBA" id="ARBA00008799"/>
    </source>
</evidence>
<dbReference type="PANTHER" id="PTHR10788">
    <property type="entry name" value="TREHALOSE-6-PHOSPHATE SYNTHASE"/>
    <property type="match status" value="1"/>
</dbReference>
<protein>
    <submittedName>
        <fullName evidence="2">Trehalose-6-phosphate synthase</fullName>
    </submittedName>
</protein>
<comment type="caution">
    <text evidence="2">The sequence shown here is derived from an EMBL/GenBank/DDBJ whole genome shotgun (WGS) entry which is preliminary data.</text>
</comment>
<sequence>MSNSEQDSQLIVVSNRVPNPDGGSGNQGGLAVGVMTALQQADGLWLGWNGSIDDDEHARLEHYDFDGVRFATFPLTENDHKTYYTGFSNEMLWPLFHYRPDKVEYSRENLEGYLRVNQRFADHLMPLIKDNTRVWVHDYHLVPLGHYLRETGADAPLGYFLHIPFPPWDVLRILPDYENLLRYLSAYDLIGLQSDVDLKNFKDCMTMALDAVEHDDGMLEVDGRRFRAESYPISIDVQAAQEMAQAGVTSSAGKRLQRSLGDRPLVMGVDRLDYSKGVYKRFQAFERLLEKQEHQRGNVVFIQISPPSRTDVHEYAQLRTTLERVAGHVNGRFADYDWTPLRYLNRGYSREAIMGFLRMSRVGFLTPLRDGMNLVAKEFVAAQDPEDPGVLIISHLAGASWELGKGALVCNPYDIDGVADMLEQALTMSLDERKTRWRTMMDVLENNDIHHWSQNFLDELMDVRLNRSAT</sequence>
<accession>A0AA41ZFS4</accession>
<gene>
    <name evidence="2" type="ORF">OQ287_03855</name>
</gene>
<dbReference type="AlphaFoldDB" id="A0AA41ZFS4"/>
<proteinExistence type="inferred from homology"/>
<dbReference type="PANTHER" id="PTHR10788:SF106">
    <property type="entry name" value="BCDNA.GH08860"/>
    <property type="match status" value="1"/>
</dbReference>
<dbReference type="CDD" id="cd03788">
    <property type="entry name" value="GT20_TPS"/>
    <property type="match status" value="1"/>
</dbReference>
<evidence type="ECO:0000313" key="3">
    <source>
        <dbReference type="Proteomes" id="UP001165678"/>
    </source>
</evidence>
<organism evidence="2 3">
    <name type="scientific">Larsenimonas rhizosphaerae</name>
    <dbReference type="NCBI Taxonomy" id="2944682"/>
    <lineage>
        <taxon>Bacteria</taxon>
        <taxon>Pseudomonadati</taxon>
        <taxon>Pseudomonadota</taxon>
        <taxon>Gammaproteobacteria</taxon>
        <taxon>Oceanospirillales</taxon>
        <taxon>Halomonadaceae</taxon>
        <taxon>Larsenimonas</taxon>
    </lineage>
</organism>
<dbReference type="Gene3D" id="3.40.50.2000">
    <property type="entry name" value="Glycogen Phosphorylase B"/>
    <property type="match status" value="2"/>
</dbReference>
<dbReference type="GO" id="GO:0005992">
    <property type="term" value="P:trehalose biosynthetic process"/>
    <property type="evidence" value="ECO:0007669"/>
    <property type="project" value="InterPro"/>
</dbReference>
<dbReference type="RefSeq" id="WP_265895648.1">
    <property type="nucleotide sequence ID" value="NZ_JAPIVE010000001.1"/>
</dbReference>
<keyword evidence="3" id="KW-1185">Reference proteome</keyword>
<evidence type="ECO:0000313" key="2">
    <source>
        <dbReference type="EMBL" id="MCX2523364.1"/>
    </source>
</evidence>
<dbReference type="EMBL" id="JAPIVE010000001">
    <property type="protein sequence ID" value="MCX2523364.1"/>
    <property type="molecule type" value="Genomic_DNA"/>
</dbReference>
<comment type="similarity">
    <text evidence="1">Belongs to the glycosyltransferase 20 family.</text>
</comment>